<dbReference type="RefSeq" id="WP_066244954.1">
    <property type="nucleotide sequence ID" value="NZ_LSGP01000025.1"/>
</dbReference>
<comment type="caution">
    <text evidence="4">The sequence shown here is derived from an EMBL/GenBank/DDBJ whole genome shotgun (WGS) entry which is preliminary data.</text>
</comment>
<dbReference type="InterPro" id="IPR023439">
    <property type="entry name" value="Mal_deCO2ase/Cit_lyase_ACP"/>
</dbReference>
<keyword evidence="4" id="KW-0456">Lyase</keyword>
<reference evidence="4 5" key="1">
    <citation type="submission" date="2016-02" db="EMBL/GenBank/DDBJ databases">
        <title>Anaerosporomusa subterraneum gen. nov., sp. nov., a spore-forming obligate anaerobe isolated from saprolite.</title>
        <authorList>
            <person name="Choi J.K."/>
            <person name="Shah M."/>
            <person name="Yee N."/>
        </authorList>
    </citation>
    <scope>NUCLEOTIDE SEQUENCE [LARGE SCALE GENOMIC DNA]</scope>
    <source>
        <strain evidence="4 5">RU4</strain>
    </source>
</reference>
<dbReference type="EMBL" id="LSGP01000025">
    <property type="protein sequence ID" value="KYZ75296.1"/>
    <property type="molecule type" value="Genomic_DNA"/>
</dbReference>
<evidence type="ECO:0000256" key="1">
    <source>
        <dbReference type="ARBA" id="ARBA00004496"/>
    </source>
</evidence>
<dbReference type="GO" id="GO:0016829">
    <property type="term" value="F:lyase activity"/>
    <property type="evidence" value="ECO:0007669"/>
    <property type="project" value="UniProtKB-KW"/>
</dbReference>
<organism evidence="4 5">
    <name type="scientific">Anaerosporomusa subterranea</name>
    <dbReference type="NCBI Taxonomy" id="1794912"/>
    <lineage>
        <taxon>Bacteria</taxon>
        <taxon>Bacillati</taxon>
        <taxon>Bacillota</taxon>
        <taxon>Negativicutes</taxon>
        <taxon>Acetonemataceae</taxon>
        <taxon>Anaerosporomusa</taxon>
    </lineage>
</organism>
<evidence type="ECO:0000313" key="4">
    <source>
        <dbReference type="EMBL" id="KYZ75296.1"/>
    </source>
</evidence>
<dbReference type="Proteomes" id="UP000076268">
    <property type="component" value="Unassembled WGS sequence"/>
</dbReference>
<proteinExistence type="predicted"/>
<dbReference type="NCBIfam" id="NF009726">
    <property type="entry name" value="PRK13253.1"/>
    <property type="match status" value="1"/>
</dbReference>
<name>A0A154BMZ0_ANASB</name>
<evidence type="ECO:0000256" key="2">
    <source>
        <dbReference type="ARBA" id="ARBA00022490"/>
    </source>
</evidence>
<dbReference type="Pfam" id="PF06857">
    <property type="entry name" value="ACP"/>
    <property type="match status" value="1"/>
</dbReference>
<gene>
    <name evidence="4" type="ORF">AXX12_14150</name>
</gene>
<dbReference type="AlphaFoldDB" id="A0A154BMZ0"/>
<dbReference type="OrthoDB" id="1120942at2"/>
<sequence length="94" mass="10239">MYKLLTPAQAGTVESSDILIMLAPAEPGTGIQVRLISPTMQQYGEHIENLIVRTLESQGITDAEVHANEKGALDYTIEARVKTAIKRASGRRGF</sequence>
<dbReference type="STRING" id="1794912.AXX12_14150"/>
<protein>
    <submittedName>
        <fullName evidence="4">Citrate lyase ACP</fullName>
    </submittedName>
</protein>
<dbReference type="NCBIfam" id="TIGR01608">
    <property type="entry name" value="citD"/>
    <property type="match status" value="1"/>
</dbReference>
<accession>A0A154BMZ0</accession>
<evidence type="ECO:0000313" key="5">
    <source>
        <dbReference type="Proteomes" id="UP000076268"/>
    </source>
</evidence>
<keyword evidence="5" id="KW-1185">Reference proteome</keyword>
<keyword evidence="2" id="KW-0963">Cytoplasm</keyword>
<dbReference type="GO" id="GO:0005737">
    <property type="term" value="C:cytoplasm"/>
    <property type="evidence" value="ECO:0007669"/>
    <property type="project" value="UniProtKB-SubCell"/>
</dbReference>
<comment type="subcellular location">
    <subcellularLocation>
        <location evidence="1">Cytoplasm</location>
    </subcellularLocation>
</comment>
<keyword evidence="3" id="KW-0597">Phosphoprotein</keyword>
<dbReference type="InterPro" id="IPR006495">
    <property type="entry name" value="CitD"/>
</dbReference>
<evidence type="ECO:0000256" key="3">
    <source>
        <dbReference type="ARBA" id="ARBA00022553"/>
    </source>
</evidence>